<comment type="caution">
    <text evidence="2">The sequence shown here is derived from an EMBL/GenBank/DDBJ whole genome shotgun (WGS) entry which is preliminary data.</text>
</comment>
<keyword evidence="3" id="KW-1185">Reference proteome</keyword>
<dbReference type="Proteomes" id="UP001295684">
    <property type="component" value="Unassembled WGS sequence"/>
</dbReference>
<accession>A0AAD1U6S4</accession>
<feature type="region of interest" description="Disordered" evidence="1">
    <location>
        <begin position="62"/>
        <end position="181"/>
    </location>
</feature>
<feature type="compositionally biased region" description="Acidic residues" evidence="1">
    <location>
        <begin position="62"/>
        <end position="72"/>
    </location>
</feature>
<protein>
    <submittedName>
        <fullName evidence="2">Uncharacterized protein</fullName>
    </submittedName>
</protein>
<gene>
    <name evidence="2" type="ORF">ECRASSUSDP1_LOCUS4781</name>
</gene>
<sequence length="439" mass="51033">MSDHNSDESSEIDEDLVDNIFANEVREARIFVSMLAQNRDKVIRYLRQTQPRDVIVVVPTDASEDAQEDVSEEAQKDALESTTEEALEDSPAEASEDIQADALTDTPADSDADSPMPCLLTQESAPSSPEQVRSPLRPRRPSESSNTVVNPPHPPFPTPPRTSPAPTPRTSSSSQSNQRREFTNDVNNYLREIKAIIHAAADDCRSGIHQIFRQNEKRIEQFSRKMFERIRMIVDKTDWGFEAMIGGNSDSRRLPYRREAYNSRIEEHGIRRREESEERVLMRETPARQNSERELIGSCYHLGDILQRFNLMCNAPPNAQSIMKREGLLRYILAIIHRCWKYGIQKNMKISITDDHTYHLIDRALQRNEHILRFPDQREGQNIPTQQDPESRRRSRERELDEFADSLIEWVDMFLRHRERIRNLNKEDKDKKENSKENK</sequence>
<dbReference type="EMBL" id="CAMPGE010004596">
    <property type="protein sequence ID" value="CAI2363445.1"/>
    <property type="molecule type" value="Genomic_DNA"/>
</dbReference>
<evidence type="ECO:0000313" key="2">
    <source>
        <dbReference type="EMBL" id="CAI2363445.1"/>
    </source>
</evidence>
<feature type="compositionally biased region" description="Polar residues" evidence="1">
    <location>
        <begin position="121"/>
        <end position="131"/>
    </location>
</feature>
<organism evidence="2 3">
    <name type="scientific">Euplotes crassus</name>
    <dbReference type="NCBI Taxonomy" id="5936"/>
    <lineage>
        <taxon>Eukaryota</taxon>
        <taxon>Sar</taxon>
        <taxon>Alveolata</taxon>
        <taxon>Ciliophora</taxon>
        <taxon>Intramacronucleata</taxon>
        <taxon>Spirotrichea</taxon>
        <taxon>Hypotrichia</taxon>
        <taxon>Euplotida</taxon>
        <taxon>Euplotidae</taxon>
        <taxon>Moneuplotes</taxon>
    </lineage>
</organism>
<evidence type="ECO:0000256" key="1">
    <source>
        <dbReference type="SAM" id="MobiDB-lite"/>
    </source>
</evidence>
<feature type="compositionally biased region" description="Acidic residues" evidence="1">
    <location>
        <begin position="82"/>
        <end position="99"/>
    </location>
</feature>
<dbReference type="AlphaFoldDB" id="A0AAD1U6S4"/>
<feature type="compositionally biased region" description="Pro residues" evidence="1">
    <location>
        <begin position="151"/>
        <end position="167"/>
    </location>
</feature>
<name>A0AAD1U6S4_EUPCR</name>
<evidence type="ECO:0000313" key="3">
    <source>
        <dbReference type="Proteomes" id="UP001295684"/>
    </source>
</evidence>
<proteinExistence type="predicted"/>
<feature type="region of interest" description="Disordered" evidence="1">
    <location>
        <begin position="374"/>
        <end position="397"/>
    </location>
</feature>
<reference evidence="2" key="1">
    <citation type="submission" date="2023-07" db="EMBL/GenBank/DDBJ databases">
        <authorList>
            <consortium name="AG Swart"/>
            <person name="Singh M."/>
            <person name="Singh A."/>
            <person name="Seah K."/>
            <person name="Emmerich C."/>
        </authorList>
    </citation>
    <scope>NUCLEOTIDE SEQUENCE</scope>
    <source>
        <strain evidence="2">DP1</strain>
    </source>
</reference>